<organism evidence="1 2">
    <name type="scientific">Dendrolimus kikuchii</name>
    <dbReference type="NCBI Taxonomy" id="765133"/>
    <lineage>
        <taxon>Eukaryota</taxon>
        <taxon>Metazoa</taxon>
        <taxon>Ecdysozoa</taxon>
        <taxon>Arthropoda</taxon>
        <taxon>Hexapoda</taxon>
        <taxon>Insecta</taxon>
        <taxon>Pterygota</taxon>
        <taxon>Neoptera</taxon>
        <taxon>Endopterygota</taxon>
        <taxon>Lepidoptera</taxon>
        <taxon>Glossata</taxon>
        <taxon>Ditrysia</taxon>
        <taxon>Bombycoidea</taxon>
        <taxon>Lasiocampidae</taxon>
        <taxon>Dendrolimus</taxon>
    </lineage>
</organism>
<gene>
    <name evidence="1" type="ORF">K1T71_000324</name>
</gene>
<sequence length="692" mass="77943">MESPPFSTHSEAPPLSEDSGLIITSGSFSSDSASGWHHVASELQESDFDERSLSLCESTETSERMCGDFFNTVKKGPAKVILTTIEPPPEFQDHPVPVNIEECTAVHVLTSPGLINNVIDKRKSSSLSIPIIKGHISPMYPRKLKAESLYERRQCLNHRFASPRLLHLSPCRANRPSSRSSLSSRLSSSHNSLVTQFQVDDSSFITQAISHDTLSAKTSDITDMYNVPFDSDIYAVPIDMVRPGRSNIKSKGKKPLRSNKKRGKSTPQGLSINYVPNDKGLKPKDTIRQKYNKVKRHSLPSSSCKKSNIESDTDSLHLTLCEMRKYLHTLYSSSSDSECRATINKKNNIVTTVTSVSINSRHINKESNPVAFLKENNEVSTSLETNNNHRKTFKNTFGINTKNKKHKENIPKDVIEVDKSDKIVKKNNCNQSQKSKMSPVRILSINLKQSFCNLFRWRRQPNVDTSTEVERVSGGENKEGTPPAAVRRALPPLPHSAATPASDADSAAPSRRPLTEEDTVMDFAKSIQKVKDYGWYWGPISVEAAEKILSNEPDGSFIVRDSNDDHYIFTLTFKLNGLRHVRIEHDQGNFCFSGCTMFKAHTIMEFIENAVETSRSGRYLFFLNLRPVLGPVRVQLLYPVSRFKRVQSLQHMCRFVILKCVRRDLVNSLPLPRRLIDYLSATHYYSELLADI</sequence>
<keyword evidence="2" id="KW-1185">Reference proteome</keyword>
<protein>
    <submittedName>
        <fullName evidence="1">Uncharacterized protein</fullName>
    </submittedName>
</protein>
<comment type="caution">
    <text evidence="1">The sequence shown here is derived from an EMBL/GenBank/DDBJ whole genome shotgun (WGS) entry which is preliminary data.</text>
</comment>
<accession>A0ACC1DKI1</accession>
<dbReference type="EMBL" id="CM034387">
    <property type="protein sequence ID" value="KAJ0183901.1"/>
    <property type="molecule type" value="Genomic_DNA"/>
</dbReference>
<evidence type="ECO:0000313" key="1">
    <source>
        <dbReference type="EMBL" id="KAJ0183901.1"/>
    </source>
</evidence>
<dbReference type="Proteomes" id="UP000824533">
    <property type="component" value="Linkage Group LG01"/>
</dbReference>
<reference evidence="1 2" key="1">
    <citation type="journal article" date="2021" name="Front. Genet.">
        <title>Chromosome-Level Genome Assembly Reveals Significant Gene Expansion in the Toll and IMD Signaling Pathways of Dendrolimus kikuchii.</title>
        <authorList>
            <person name="Zhou J."/>
            <person name="Wu P."/>
            <person name="Xiong Z."/>
            <person name="Liu N."/>
            <person name="Zhao N."/>
            <person name="Ji M."/>
            <person name="Qiu Y."/>
            <person name="Yang B."/>
        </authorList>
    </citation>
    <scope>NUCLEOTIDE SEQUENCE [LARGE SCALE GENOMIC DNA]</scope>
    <source>
        <strain evidence="1">Ann1</strain>
    </source>
</reference>
<evidence type="ECO:0000313" key="2">
    <source>
        <dbReference type="Proteomes" id="UP000824533"/>
    </source>
</evidence>
<proteinExistence type="predicted"/>
<name>A0ACC1DKI1_9NEOP</name>